<dbReference type="Gene3D" id="1.25.40.620">
    <property type="match status" value="1"/>
</dbReference>
<dbReference type="PANTHER" id="PTHR34800:SF1">
    <property type="entry name" value="TETRAPYRROLE-BINDING PROTEIN, CHLOROPLASTIC"/>
    <property type="match status" value="1"/>
</dbReference>
<dbReference type="AlphaFoldDB" id="A0A4R4Z705"/>
<dbReference type="SUPFAM" id="SSF52200">
    <property type="entry name" value="Toll/Interleukin receptor TIR domain"/>
    <property type="match status" value="1"/>
</dbReference>
<sequence>MWAGGRSQQTGVDEDVDSSFFVSYSHEDAHYVTRLVDHLRGFGLPLWFDGHLAWGSQFTREIRQRLSRALGIIVVMSPGADQSEWVEREILEGQRHDRLFLPILLSGERLFLLASSNYFDARDGSFPGEREIQELQRIRDAKPGFVPRQSPLDIPAGKPAPRTTRVPAQISLRKLSTFLADGQLEHADILTTSLLLESVNRIDHGWMRRTDGKTISAGLLHDVDDLWSRFSGGQHGFRAQLALHRVPPPGAPEGRQRDFSALALSLGWKSAQRDTMPRYGDFIARPEFPAGFFPTLRNPQLEQNQSWHDHWMETVMAVQLQLRATKGWK</sequence>
<dbReference type="Pfam" id="PF13676">
    <property type="entry name" value="TIR_2"/>
    <property type="match status" value="1"/>
</dbReference>
<reference evidence="2 3" key="1">
    <citation type="submission" date="2019-03" db="EMBL/GenBank/DDBJ databases">
        <title>Draft genome sequences of novel Actinobacteria.</title>
        <authorList>
            <person name="Sahin N."/>
            <person name="Ay H."/>
            <person name="Saygin H."/>
        </authorList>
    </citation>
    <scope>NUCLEOTIDE SEQUENCE [LARGE SCALE GENOMIC DNA]</scope>
    <source>
        <strain evidence="2 3">7K502</strain>
    </source>
</reference>
<name>A0A4R4Z705_9PSEU</name>
<protein>
    <submittedName>
        <fullName evidence="2">TIR domain-containing protein</fullName>
    </submittedName>
</protein>
<dbReference type="SUPFAM" id="SSF140869">
    <property type="entry name" value="GUN4-like"/>
    <property type="match status" value="1"/>
</dbReference>
<dbReference type="InterPro" id="IPR035897">
    <property type="entry name" value="Toll_tir_struct_dom_sf"/>
</dbReference>
<dbReference type="InterPro" id="IPR000157">
    <property type="entry name" value="TIR_dom"/>
</dbReference>
<evidence type="ECO:0000313" key="3">
    <source>
        <dbReference type="Proteomes" id="UP000294947"/>
    </source>
</evidence>
<keyword evidence="3" id="KW-1185">Reference proteome</keyword>
<proteinExistence type="predicted"/>
<dbReference type="Pfam" id="PF05419">
    <property type="entry name" value="GUN4"/>
    <property type="match status" value="1"/>
</dbReference>
<dbReference type="GO" id="GO:0007165">
    <property type="term" value="P:signal transduction"/>
    <property type="evidence" value="ECO:0007669"/>
    <property type="project" value="InterPro"/>
</dbReference>
<evidence type="ECO:0000313" key="2">
    <source>
        <dbReference type="EMBL" id="TDD53360.1"/>
    </source>
</evidence>
<dbReference type="Proteomes" id="UP000294947">
    <property type="component" value="Unassembled WGS sequence"/>
</dbReference>
<dbReference type="InterPro" id="IPR037215">
    <property type="entry name" value="GUN4-like_sf"/>
</dbReference>
<feature type="domain" description="TIR" evidence="1">
    <location>
        <begin position="16"/>
        <end position="142"/>
    </location>
</feature>
<dbReference type="OrthoDB" id="4961576at2"/>
<dbReference type="RefSeq" id="WP_132483446.1">
    <property type="nucleotide sequence ID" value="NZ_SMKW01000009.1"/>
</dbReference>
<comment type="caution">
    <text evidence="2">The sequence shown here is derived from an EMBL/GenBank/DDBJ whole genome shotgun (WGS) entry which is preliminary data.</text>
</comment>
<dbReference type="PANTHER" id="PTHR34800">
    <property type="entry name" value="TETRAPYRROLE-BINDING PROTEIN, CHLOROPLASTIC"/>
    <property type="match status" value="1"/>
</dbReference>
<evidence type="ECO:0000259" key="1">
    <source>
        <dbReference type="PROSITE" id="PS50104"/>
    </source>
</evidence>
<dbReference type="PROSITE" id="PS50104">
    <property type="entry name" value="TIR"/>
    <property type="match status" value="1"/>
</dbReference>
<organism evidence="2 3">
    <name type="scientific">Saccharopolyspora elongata</name>
    <dbReference type="NCBI Taxonomy" id="2530387"/>
    <lineage>
        <taxon>Bacteria</taxon>
        <taxon>Bacillati</taxon>
        <taxon>Actinomycetota</taxon>
        <taxon>Actinomycetes</taxon>
        <taxon>Pseudonocardiales</taxon>
        <taxon>Pseudonocardiaceae</taxon>
        <taxon>Saccharopolyspora</taxon>
    </lineage>
</organism>
<dbReference type="GO" id="GO:0046906">
    <property type="term" value="F:tetrapyrrole binding"/>
    <property type="evidence" value="ECO:0007669"/>
    <property type="project" value="TreeGrafter"/>
</dbReference>
<gene>
    <name evidence="2" type="ORF">E1288_09610</name>
</gene>
<dbReference type="InterPro" id="IPR008629">
    <property type="entry name" value="GUN4-like"/>
</dbReference>
<accession>A0A4R4Z705</accession>
<dbReference type="EMBL" id="SMKW01000009">
    <property type="protein sequence ID" value="TDD53360.1"/>
    <property type="molecule type" value="Genomic_DNA"/>
</dbReference>
<dbReference type="Gene3D" id="3.40.50.10140">
    <property type="entry name" value="Toll/interleukin-1 receptor homology (TIR) domain"/>
    <property type="match status" value="1"/>
</dbReference>